<name>A0AAV2KPP3_KNICA</name>
<reference evidence="2 3" key="1">
    <citation type="submission" date="2024-04" db="EMBL/GenBank/DDBJ databases">
        <authorList>
            <person name="Waldvogel A.-M."/>
            <person name="Schoenle A."/>
        </authorList>
    </citation>
    <scope>NUCLEOTIDE SEQUENCE [LARGE SCALE GENOMIC DNA]</scope>
</reference>
<proteinExistence type="predicted"/>
<protein>
    <submittedName>
        <fullName evidence="2">Uncharacterized protein</fullName>
    </submittedName>
</protein>
<dbReference type="Proteomes" id="UP001497482">
    <property type="component" value="Chromosome 2"/>
</dbReference>
<accession>A0AAV2KPP3</accession>
<evidence type="ECO:0000313" key="3">
    <source>
        <dbReference type="Proteomes" id="UP001497482"/>
    </source>
</evidence>
<organism evidence="2 3">
    <name type="scientific">Knipowitschia caucasica</name>
    <name type="common">Caucasian dwarf goby</name>
    <name type="synonym">Pomatoschistus caucasicus</name>
    <dbReference type="NCBI Taxonomy" id="637954"/>
    <lineage>
        <taxon>Eukaryota</taxon>
        <taxon>Metazoa</taxon>
        <taxon>Chordata</taxon>
        <taxon>Craniata</taxon>
        <taxon>Vertebrata</taxon>
        <taxon>Euteleostomi</taxon>
        <taxon>Actinopterygii</taxon>
        <taxon>Neopterygii</taxon>
        <taxon>Teleostei</taxon>
        <taxon>Neoteleostei</taxon>
        <taxon>Acanthomorphata</taxon>
        <taxon>Gobiaria</taxon>
        <taxon>Gobiiformes</taxon>
        <taxon>Gobioidei</taxon>
        <taxon>Gobiidae</taxon>
        <taxon>Gobiinae</taxon>
        <taxon>Knipowitschia</taxon>
    </lineage>
</organism>
<sequence length="115" mass="12707">MSQRRKASAFLPVKLATTPGFLLTVEQSDLLWALLLCRAAEGLSEPSRERAIVDVLLQTRDVGEQVLLGPYHRQGSRTAEERTEARRRPPRGGWSESDRDASCGQGEEGEEVGCL</sequence>
<keyword evidence="3" id="KW-1185">Reference proteome</keyword>
<dbReference type="EMBL" id="OZ035824">
    <property type="protein sequence ID" value="CAL1591917.1"/>
    <property type="molecule type" value="Genomic_DNA"/>
</dbReference>
<feature type="compositionally biased region" description="Basic and acidic residues" evidence="1">
    <location>
        <begin position="78"/>
        <end position="87"/>
    </location>
</feature>
<feature type="region of interest" description="Disordered" evidence="1">
    <location>
        <begin position="68"/>
        <end position="115"/>
    </location>
</feature>
<gene>
    <name evidence="2" type="ORF">KC01_LOCUS21249</name>
</gene>
<dbReference type="AlphaFoldDB" id="A0AAV2KPP3"/>
<evidence type="ECO:0000313" key="2">
    <source>
        <dbReference type="EMBL" id="CAL1591917.1"/>
    </source>
</evidence>
<evidence type="ECO:0000256" key="1">
    <source>
        <dbReference type="SAM" id="MobiDB-lite"/>
    </source>
</evidence>